<dbReference type="AlphaFoldDB" id="A0A5B9E3Q8"/>
<dbReference type="KEGG" id="talb:FTW19_02045"/>
<keyword evidence="1" id="KW-0732">Signal</keyword>
<dbReference type="EMBL" id="CP042806">
    <property type="protein sequence ID" value="QEE26892.1"/>
    <property type="molecule type" value="Genomic_DNA"/>
</dbReference>
<evidence type="ECO:0000313" key="3">
    <source>
        <dbReference type="Proteomes" id="UP000321820"/>
    </source>
</evidence>
<organism evidence="2 3">
    <name type="scientific">Terriglobus albidus</name>
    <dbReference type="NCBI Taxonomy" id="1592106"/>
    <lineage>
        <taxon>Bacteria</taxon>
        <taxon>Pseudomonadati</taxon>
        <taxon>Acidobacteriota</taxon>
        <taxon>Terriglobia</taxon>
        <taxon>Terriglobales</taxon>
        <taxon>Acidobacteriaceae</taxon>
        <taxon>Terriglobus</taxon>
    </lineage>
</organism>
<evidence type="ECO:0000256" key="1">
    <source>
        <dbReference type="SAM" id="SignalP"/>
    </source>
</evidence>
<gene>
    <name evidence="2" type="ORF">FTW19_02045</name>
</gene>
<sequence>MKRLLLWLCLVLAGTLGLQAQAPVDVTGTWQGTMQPQGAPREMRIVMKVSKDDGVLKVAAYLVDQGGNALNANSAALKGDTFTFEVAGMAAKYEAKVAADGKSMTGTFSIAERPTALNLAKVNPEAAWEIPKPPPPIKPMAKDFDPTFEVATVKPSNPGEQRILFAPGRDRFRTIGTTLVDMLKFVYQLQDKQMTGLPSWAGEQKWDVDGKPDGEGRPSMDQWRSAMKKLLVERFQMKFHEEDREMPVYILELAKSGPKMSKNTGAPDGPSGMLFRGPGIFTAQNATMFDFSTLLQSTLLDRPVLDKTGLGEAHYDFTLTWQPDATQFGGRFANAPVFDPPRPDLYTALQEQLGVKATPTKAPAKVMVFEKVEKPSEN</sequence>
<dbReference type="NCBIfam" id="TIGR03435">
    <property type="entry name" value="Soli_TIGR03435"/>
    <property type="match status" value="1"/>
</dbReference>
<evidence type="ECO:0000313" key="2">
    <source>
        <dbReference type="EMBL" id="QEE26892.1"/>
    </source>
</evidence>
<dbReference type="OrthoDB" id="106463at2"/>
<accession>A0A5B9E3Q8</accession>
<dbReference type="Proteomes" id="UP000321820">
    <property type="component" value="Chromosome"/>
</dbReference>
<name>A0A5B9E3Q8_9BACT</name>
<feature type="signal peptide" evidence="1">
    <location>
        <begin position="1"/>
        <end position="20"/>
    </location>
</feature>
<keyword evidence="3" id="KW-1185">Reference proteome</keyword>
<proteinExistence type="predicted"/>
<feature type="chain" id="PRO_5022727698" evidence="1">
    <location>
        <begin position="21"/>
        <end position="378"/>
    </location>
</feature>
<reference evidence="2 3" key="1">
    <citation type="submission" date="2019-08" db="EMBL/GenBank/DDBJ databases">
        <title>Complete genome sequence of Terriglobus albidus strain ORNL.</title>
        <authorList>
            <person name="Podar M."/>
        </authorList>
    </citation>
    <scope>NUCLEOTIDE SEQUENCE [LARGE SCALE GENOMIC DNA]</scope>
    <source>
        <strain evidence="2 3">ORNL</strain>
    </source>
</reference>
<dbReference type="Pfam" id="PF12543">
    <property type="entry name" value="DUF3738"/>
    <property type="match status" value="1"/>
</dbReference>
<protein>
    <submittedName>
        <fullName evidence="2">TIGR03435 family protein</fullName>
    </submittedName>
</protein>
<dbReference type="InterPro" id="IPR017801">
    <property type="entry name" value="DUF3738"/>
</dbReference>
<dbReference type="RefSeq" id="WP_147646083.1">
    <property type="nucleotide sequence ID" value="NZ_CP042806.1"/>
</dbReference>